<proteinExistence type="predicted"/>
<name>A0ABN8Y4S3_RANTA</name>
<reference evidence="2" key="1">
    <citation type="submission" date="2023-04" db="EMBL/GenBank/DDBJ databases">
        <authorList>
            <consortium name="ELIXIR-Norway"/>
        </authorList>
    </citation>
    <scope>NUCLEOTIDE SEQUENCE [LARGE SCALE GENOMIC DNA]</scope>
</reference>
<evidence type="ECO:0000256" key="1">
    <source>
        <dbReference type="SAM" id="MobiDB-lite"/>
    </source>
</evidence>
<protein>
    <submittedName>
        <fullName evidence="2">Uncharacterized protein</fullName>
    </submittedName>
</protein>
<evidence type="ECO:0000313" key="2">
    <source>
        <dbReference type="EMBL" id="CAI9156587.1"/>
    </source>
</evidence>
<feature type="region of interest" description="Disordered" evidence="1">
    <location>
        <begin position="353"/>
        <end position="398"/>
    </location>
</feature>
<gene>
    <name evidence="2" type="ORF">MRATA1EN1_LOCUS5549</name>
</gene>
<organism evidence="2 3">
    <name type="scientific">Rangifer tarandus platyrhynchus</name>
    <name type="common">Svalbard reindeer</name>
    <dbReference type="NCBI Taxonomy" id="3082113"/>
    <lineage>
        <taxon>Eukaryota</taxon>
        <taxon>Metazoa</taxon>
        <taxon>Chordata</taxon>
        <taxon>Craniata</taxon>
        <taxon>Vertebrata</taxon>
        <taxon>Euteleostomi</taxon>
        <taxon>Mammalia</taxon>
        <taxon>Eutheria</taxon>
        <taxon>Laurasiatheria</taxon>
        <taxon>Artiodactyla</taxon>
        <taxon>Ruminantia</taxon>
        <taxon>Pecora</taxon>
        <taxon>Cervidae</taxon>
        <taxon>Odocoileinae</taxon>
        <taxon>Rangifer</taxon>
    </lineage>
</organism>
<dbReference type="Proteomes" id="UP001176941">
    <property type="component" value="Chromosome 14"/>
</dbReference>
<sequence>MPRLLPASLQSLLPLSLPALPHGPSFPLESKPCDYVDGPLISSSWTSACEVEASRKVSEDLKDKPVSWTLLKKKLERSTAFTIGSWPREKSKPINDCLLPGKGLGSRKMTGTLDTCKDPGLIPGAFCICSAFHLKRKGSLSVTPAVFQGFCHHPGVTATVLTAQSSAVISMDASVLLQDTKNRLVKMSKAMKQAGPETPRGVPATFTLQGELWSRAVRFHILHVSAERVFTWERTGIAWEQEVPEITEIRRWLIHKQITTLPAEKKGVLKGTPSTLSPRGKGAAVSSEMELPEEVGETTALAPSHLGIRQCEAQGGASRAHTEGPAMSSRKPGCAELKGWGVGSQRAVISPCVSKRPERRATGPSRTGADGIPSCARQPECNVSRSWDIHQTNRKGHG</sequence>
<keyword evidence="3" id="KW-1185">Reference proteome</keyword>
<accession>A0ABN8Y4S3</accession>
<evidence type="ECO:0000313" key="3">
    <source>
        <dbReference type="Proteomes" id="UP001176941"/>
    </source>
</evidence>
<dbReference type="EMBL" id="OX459950">
    <property type="protein sequence ID" value="CAI9156587.1"/>
    <property type="molecule type" value="Genomic_DNA"/>
</dbReference>